<protein>
    <submittedName>
        <fullName evidence="2">Uncharacterized protein</fullName>
    </submittedName>
</protein>
<gene>
    <name evidence="2" type="ORF">ANN_16619</name>
</gene>
<proteinExistence type="predicted"/>
<evidence type="ECO:0000313" key="3">
    <source>
        <dbReference type="Proteomes" id="UP001148838"/>
    </source>
</evidence>
<name>A0ABQ8SQV7_PERAM</name>
<accession>A0ABQ8SQV7</accession>
<dbReference type="Proteomes" id="UP001148838">
    <property type="component" value="Unassembled WGS sequence"/>
</dbReference>
<reference evidence="2 3" key="1">
    <citation type="journal article" date="2022" name="Allergy">
        <title>Genome assembly and annotation of Periplaneta americana reveal a comprehensive cockroach allergen profile.</title>
        <authorList>
            <person name="Wang L."/>
            <person name="Xiong Q."/>
            <person name="Saelim N."/>
            <person name="Wang L."/>
            <person name="Nong W."/>
            <person name="Wan A.T."/>
            <person name="Shi M."/>
            <person name="Liu X."/>
            <person name="Cao Q."/>
            <person name="Hui J.H.L."/>
            <person name="Sookrung N."/>
            <person name="Leung T.F."/>
            <person name="Tungtrongchitr A."/>
            <person name="Tsui S.K.W."/>
        </authorList>
    </citation>
    <scope>NUCLEOTIDE SEQUENCE [LARGE SCALE GENOMIC DNA]</scope>
    <source>
        <strain evidence="2">PWHHKU_190912</strain>
    </source>
</reference>
<comment type="caution">
    <text evidence="2">The sequence shown here is derived from an EMBL/GenBank/DDBJ whole genome shotgun (WGS) entry which is preliminary data.</text>
</comment>
<evidence type="ECO:0000313" key="2">
    <source>
        <dbReference type="EMBL" id="KAJ4436586.1"/>
    </source>
</evidence>
<feature type="compositionally biased region" description="Basic and acidic residues" evidence="1">
    <location>
        <begin position="10"/>
        <end position="21"/>
    </location>
</feature>
<organism evidence="2 3">
    <name type="scientific">Periplaneta americana</name>
    <name type="common">American cockroach</name>
    <name type="synonym">Blatta americana</name>
    <dbReference type="NCBI Taxonomy" id="6978"/>
    <lineage>
        <taxon>Eukaryota</taxon>
        <taxon>Metazoa</taxon>
        <taxon>Ecdysozoa</taxon>
        <taxon>Arthropoda</taxon>
        <taxon>Hexapoda</taxon>
        <taxon>Insecta</taxon>
        <taxon>Pterygota</taxon>
        <taxon>Neoptera</taxon>
        <taxon>Polyneoptera</taxon>
        <taxon>Dictyoptera</taxon>
        <taxon>Blattodea</taxon>
        <taxon>Blattoidea</taxon>
        <taxon>Blattidae</taxon>
        <taxon>Blattinae</taxon>
        <taxon>Periplaneta</taxon>
    </lineage>
</organism>
<evidence type="ECO:0000256" key="1">
    <source>
        <dbReference type="SAM" id="MobiDB-lite"/>
    </source>
</evidence>
<sequence>MGTDSGLIELSEHRSETRDNNKASPMRRHLSAGAAHFQRSRRDFNKRTASDRGTVAPLGRWRLGIDGGMTFWLRMQLVQEHELRTDAMDLRRPQNNITGRRRIKSPGSSVGKQLHMSVRVGTPRKRPLGRALDNVKPRWEFDDREWVNLAQDRDQWRAY</sequence>
<dbReference type="EMBL" id="JAJSOF020000021">
    <property type="protein sequence ID" value="KAJ4436586.1"/>
    <property type="molecule type" value="Genomic_DNA"/>
</dbReference>
<feature type="region of interest" description="Disordered" evidence="1">
    <location>
        <begin position="1"/>
        <end position="51"/>
    </location>
</feature>
<keyword evidence="3" id="KW-1185">Reference proteome</keyword>
<feature type="compositionally biased region" description="Basic and acidic residues" evidence="1">
    <location>
        <begin position="40"/>
        <end position="50"/>
    </location>
</feature>